<dbReference type="InterPro" id="IPR005511">
    <property type="entry name" value="SMP-30"/>
</dbReference>
<dbReference type="EMBL" id="JAEDAJ010000002">
    <property type="protein sequence ID" value="MBK0331004.1"/>
    <property type="molecule type" value="Genomic_DNA"/>
</dbReference>
<dbReference type="InterPro" id="IPR011042">
    <property type="entry name" value="6-blade_b-propeller_TolB-like"/>
</dbReference>
<dbReference type="Pfam" id="PF08450">
    <property type="entry name" value="SGL"/>
    <property type="match status" value="1"/>
</dbReference>
<dbReference type="Proteomes" id="UP000612352">
    <property type="component" value="Unassembled WGS sequence"/>
</dbReference>
<evidence type="ECO:0000259" key="2">
    <source>
        <dbReference type="Pfam" id="PF08450"/>
    </source>
</evidence>
<keyword evidence="4" id="KW-1185">Reference proteome</keyword>
<dbReference type="SUPFAM" id="SSF63829">
    <property type="entry name" value="Calcium-dependent phosphotriesterase"/>
    <property type="match status" value="1"/>
</dbReference>
<dbReference type="RefSeq" id="WP_200501638.1">
    <property type="nucleotide sequence ID" value="NZ_JAEDAJ010000002.1"/>
</dbReference>
<proteinExistence type="inferred from homology"/>
<sequence length="287" mass="30136">MHAARLTDSLCYHGEGPIWSASWGEGGALRFVDMLAGSFLELDPASGGITRTEVPSPVVACVRPRRGGGAVLALEKGFGLQEPDGTITALPALWDEPVRMNEGAVAPDGTFWCGSMAYDRTEGAASMWRLGTDGTAIRAWGDVTISNGLAMSPDHAHGYYVDTPTGRVDVLDWDETAGFVGRRTFRDLGDEDGHPDGLTVDAEGRVWVAMNGAGRALCLESDGTVAERVEVDARQVTACTFGGEGLTTLYLTTSRENLPEGEDPAAGSLFAVAPGVSGIAEELVFGG</sequence>
<evidence type="ECO:0000313" key="4">
    <source>
        <dbReference type="Proteomes" id="UP000612352"/>
    </source>
</evidence>
<protein>
    <submittedName>
        <fullName evidence="3">SMP-30/gluconolactonase/LRE family protein</fullName>
    </submittedName>
</protein>
<dbReference type="Gene3D" id="2.120.10.30">
    <property type="entry name" value="TolB, C-terminal domain"/>
    <property type="match status" value="1"/>
</dbReference>
<comment type="caution">
    <text evidence="3">The sequence shown here is derived from an EMBL/GenBank/DDBJ whole genome shotgun (WGS) entry which is preliminary data.</text>
</comment>
<name>A0ABS1B8R2_9MICO</name>
<comment type="similarity">
    <text evidence="1">Belongs to the SMP-30/CGR1 family.</text>
</comment>
<gene>
    <name evidence="3" type="ORF">I8D64_06265</name>
</gene>
<reference evidence="3 4" key="1">
    <citation type="submission" date="2020-12" db="EMBL/GenBank/DDBJ databases">
        <title>Brachybacterium sp. MASK1Z-5, whole genome shotgun sequence.</title>
        <authorList>
            <person name="Tuo L."/>
        </authorList>
    </citation>
    <scope>NUCLEOTIDE SEQUENCE [LARGE SCALE GENOMIC DNA]</scope>
    <source>
        <strain evidence="3 4">MASK1Z-5</strain>
    </source>
</reference>
<dbReference type="PRINTS" id="PR01790">
    <property type="entry name" value="SMP30FAMILY"/>
</dbReference>
<dbReference type="InterPro" id="IPR013658">
    <property type="entry name" value="SGL"/>
</dbReference>
<evidence type="ECO:0000256" key="1">
    <source>
        <dbReference type="ARBA" id="ARBA00008853"/>
    </source>
</evidence>
<dbReference type="PANTHER" id="PTHR10907">
    <property type="entry name" value="REGUCALCIN"/>
    <property type="match status" value="1"/>
</dbReference>
<dbReference type="PANTHER" id="PTHR10907:SF47">
    <property type="entry name" value="REGUCALCIN"/>
    <property type="match status" value="1"/>
</dbReference>
<accession>A0ABS1B8R2</accession>
<organism evidence="3 4">
    <name type="scientific">Brachybacterium halotolerans</name>
    <dbReference type="NCBI Taxonomy" id="2795215"/>
    <lineage>
        <taxon>Bacteria</taxon>
        <taxon>Bacillati</taxon>
        <taxon>Actinomycetota</taxon>
        <taxon>Actinomycetes</taxon>
        <taxon>Micrococcales</taxon>
        <taxon>Dermabacteraceae</taxon>
        <taxon>Brachybacterium</taxon>
    </lineage>
</organism>
<evidence type="ECO:0000313" key="3">
    <source>
        <dbReference type="EMBL" id="MBK0331004.1"/>
    </source>
</evidence>
<feature type="domain" description="SMP-30/Gluconolactonase/LRE-like region" evidence="2">
    <location>
        <begin position="14"/>
        <end position="254"/>
    </location>
</feature>